<accession>A0A8H3YNA9</accession>
<comment type="caution">
    <text evidence="2">The sequence shown here is derived from an EMBL/GenBank/DDBJ whole genome shotgun (WGS) entry which is preliminary data.</text>
</comment>
<dbReference type="Proteomes" id="UP000447873">
    <property type="component" value="Unassembled WGS sequence"/>
</dbReference>
<proteinExistence type="predicted"/>
<reference evidence="2 3" key="1">
    <citation type="submission" date="2018-12" db="EMBL/GenBank/DDBJ databases">
        <title>Venturia inaequalis Genome Resource.</title>
        <authorList>
            <person name="Lichtner F.J."/>
        </authorList>
    </citation>
    <scope>NUCLEOTIDE SEQUENCE [LARGE SCALE GENOMIC DNA]</scope>
    <source>
        <strain evidence="2 3">120213</strain>
    </source>
</reference>
<dbReference type="InterPro" id="IPR036291">
    <property type="entry name" value="NAD(P)-bd_dom_sf"/>
</dbReference>
<dbReference type="AlphaFoldDB" id="A0A8H3YNA9"/>
<dbReference type="InterPro" id="IPR052184">
    <property type="entry name" value="SDR_enzymes"/>
</dbReference>
<feature type="compositionally biased region" description="Basic residues" evidence="1">
    <location>
        <begin position="242"/>
        <end position="251"/>
    </location>
</feature>
<feature type="region of interest" description="Disordered" evidence="1">
    <location>
        <begin position="242"/>
        <end position="261"/>
    </location>
</feature>
<dbReference type="InterPro" id="IPR002347">
    <property type="entry name" value="SDR_fam"/>
</dbReference>
<dbReference type="EMBL" id="WNWS01000471">
    <property type="protein sequence ID" value="KAE9967180.1"/>
    <property type="molecule type" value="Genomic_DNA"/>
</dbReference>
<dbReference type="Pfam" id="PF00106">
    <property type="entry name" value="adh_short"/>
    <property type="match status" value="1"/>
</dbReference>
<feature type="region of interest" description="Disordered" evidence="1">
    <location>
        <begin position="273"/>
        <end position="294"/>
    </location>
</feature>
<evidence type="ECO:0000313" key="2">
    <source>
        <dbReference type="EMBL" id="KAE9967180.1"/>
    </source>
</evidence>
<evidence type="ECO:0000256" key="1">
    <source>
        <dbReference type="SAM" id="MobiDB-lite"/>
    </source>
</evidence>
<evidence type="ECO:0000313" key="3">
    <source>
        <dbReference type="Proteomes" id="UP000447873"/>
    </source>
</evidence>
<organism evidence="2 3">
    <name type="scientific">Venturia inaequalis</name>
    <name type="common">Apple scab fungus</name>
    <dbReference type="NCBI Taxonomy" id="5025"/>
    <lineage>
        <taxon>Eukaryota</taxon>
        <taxon>Fungi</taxon>
        <taxon>Dikarya</taxon>
        <taxon>Ascomycota</taxon>
        <taxon>Pezizomycotina</taxon>
        <taxon>Dothideomycetes</taxon>
        <taxon>Pleosporomycetidae</taxon>
        <taxon>Venturiales</taxon>
        <taxon>Venturiaceae</taxon>
        <taxon>Venturia</taxon>
    </lineage>
</organism>
<dbReference type="Gene3D" id="3.40.50.720">
    <property type="entry name" value="NAD(P)-binding Rossmann-like Domain"/>
    <property type="match status" value="2"/>
</dbReference>
<dbReference type="SUPFAM" id="SSF51735">
    <property type="entry name" value="NAD(P)-binding Rossmann-fold domains"/>
    <property type="match status" value="1"/>
</dbReference>
<dbReference type="PANTHER" id="PTHR45458:SF1">
    <property type="entry name" value="SHORT CHAIN DEHYDROGENASE"/>
    <property type="match status" value="1"/>
</dbReference>
<name>A0A8H3YNA9_VENIN</name>
<gene>
    <name evidence="2" type="ORF">EG328_008385</name>
</gene>
<protein>
    <submittedName>
        <fullName evidence="2">Uncharacterized protein</fullName>
    </submittedName>
</protein>
<dbReference type="PRINTS" id="PR00081">
    <property type="entry name" value="GDHRDH"/>
</dbReference>
<sequence>MDQIPDLLYSENEAHEERKTWLIVGASRGIGLEFVRQLLIRGERILATVRQPFAEHAGQLWNQAGGDHGRCRMFMCDILSEASIIVCGRQSSDRMEFAFHLHTNTIGPIITAQKLLQTNIPIGTIVFMSSDSGSATNFREDEDGFGAYAASKCALNQMLRHMAAELKRKDDDTIILAMHPGEVATRDMANIDIPWEVDGMMTPEQSVSAMFPVIQSKKIQHSGTFWTWENKVSVPLKRLKQTQKNNKKQKQLPKETTSTQKVIKTNVTTSTKDIQTFTYKTGPGTGTPKKRQSR</sequence>
<dbReference type="PANTHER" id="PTHR45458">
    <property type="entry name" value="SHORT-CHAIN DEHYDROGENASE/REDUCTASE SDR"/>
    <property type="match status" value="1"/>
</dbReference>
<dbReference type="GO" id="GO:0016616">
    <property type="term" value="F:oxidoreductase activity, acting on the CH-OH group of donors, NAD or NADP as acceptor"/>
    <property type="evidence" value="ECO:0007669"/>
    <property type="project" value="TreeGrafter"/>
</dbReference>